<keyword evidence="4" id="KW-1185">Reference proteome</keyword>
<accession>A0ABV7VFC1</accession>
<feature type="domain" description="MaoC-like" evidence="1">
    <location>
        <begin position="164"/>
        <end position="272"/>
    </location>
</feature>
<proteinExistence type="predicted"/>
<dbReference type="InterPro" id="IPR029069">
    <property type="entry name" value="HotDog_dom_sf"/>
</dbReference>
<dbReference type="SUPFAM" id="SSF54637">
    <property type="entry name" value="Thioesterase/thiol ester dehydrase-isomerase"/>
    <property type="match status" value="2"/>
</dbReference>
<protein>
    <submittedName>
        <fullName evidence="3">MaoC/PaaZ C-terminal domain-containing protein</fullName>
    </submittedName>
</protein>
<dbReference type="InterPro" id="IPR002539">
    <property type="entry name" value="MaoC-like_dom"/>
</dbReference>
<name>A0ABV7VFC1_9PROT</name>
<dbReference type="Gene3D" id="3.10.129.10">
    <property type="entry name" value="Hotdog Thioesterase"/>
    <property type="match status" value="2"/>
</dbReference>
<reference evidence="4" key="1">
    <citation type="journal article" date="2019" name="Int. J. Syst. Evol. Microbiol.">
        <title>The Global Catalogue of Microorganisms (GCM) 10K type strain sequencing project: providing services to taxonomists for standard genome sequencing and annotation.</title>
        <authorList>
            <consortium name="The Broad Institute Genomics Platform"/>
            <consortium name="The Broad Institute Genome Sequencing Center for Infectious Disease"/>
            <person name="Wu L."/>
            <person name="Ma J."/>
        </authorList>
    </citation>
    <scope>NUCLEOTIDE SEQUENCE [LARGE SCALE GENOMIC DNA]</scope>
    <source>
        <strain evidence="4">KCTC 42182</strain>
    </source>
</reference>
<feature type="domain" description="Peroxisomal multifunctional enzyme type 2-like N-terminal" evidence="2">
    <location>
        <begin position="20"/>
        <end position="145"/>
    </location>
</feature>
<dbReference type="PANTHER" id="PTHR13078:SF56">
    <property type="entry name" value="PEROXISOMAL MULTIFUNCTIONAL ENZYME TYPE 2"/>
    <property type="match status" value="1"/>
</dbReference>
<dbReference type="CDD" id="cd03448">
    <property type="entry name" value="HDE_HSD"/>
    <property type="match status" value="1"/>
</dbReference>
<dbReference type="Proteomes" id="UP001595711">
    <property type="component" value="Unassembled WGS sequence"/>
</dbReference>
<gene>
    <name evidence="3" type="ORF">ACFOOQ_05005</name>
</gene>
<evidence type="ECO:0000259" key="1">
    <source>
        <dbReference type="Pfam" id="PF01575"/>
    </source>
</evidence>
<dbReference type="Pfam" id="PF22622">
    <property type="entry name" value="MFE-2_hydrat-2_N"/>
    <property type="match status" value="1"/>
</dbReference>
<evidence type="ECO:0000259" key="2">
    <source>
        <dbReference type="Pfam" id="PF22622"/>
    </source>
</evidence>
<dbReference type="RefSeq" id="WP_379722452.1">
    <property type="nucleotide sequence ID" value="NZ_JBHRYJ010000001.1"/>
</dbReference>
<dbReference type="EMBL" id="JBHRYJ010000001">
    <property type="protein sequence ID" value="MFC3674893.1"/>
    <property type="molecule type" value="Genomic_DNA"/>
</dbReference>
<evidence type="ECO:0000313" key="4">
    <source>
        <dbReference type="Proteomes" id="UP001595711"/>
    </source>
</evidence>
<organism evidence="3 4">
    <name type="scientific">Ferrovibrio xuzhouensis</name>
    <dbReference type="NCBI Taxonomy" id="1576914"/>
    <lineage>
        <taxon>Bacteria</taxon>
        <taxon>Pseudomonadati</taxon>
        <taxon>Pseudomonadota</taxon>
        <taxon>Alphaproteobacteria</taxon>
        <taxon>Rhodospirillales</taxon>
        <taxon>Rhodospirillaceae</taxon>
        <taxon>Ferrovibrio</taxon>
    </lineage>
</organism>
<dbReference type="InterPro" id="IPR054357">
    <property type="entry name" value="MFE-2_N"/>
</dbReference>
<sequence length="285" mass="31586">MPLNYEKLKEWSFPPVVQSVRKRDVQFYALSVGLGRDPSDERELRFVYERDLVVLPTMPAVIAQPGFWVNEPSLGIDLLSIFHGEQKVTLHRPLPTEGDIAGQSRISEVIDRGAGKGALIFVETKLSDRVTGALLCTIERSAFLRNDGGFGGPYRRHPPQHMIPERPADLQCDLPTTGQQALLYRLNGDDNPLHADPAIARRAGFELPVLHGLCTFGVAGHALLKSVCNYEPARVRSIGVRFTATAFPGDTIRTSIWRDEAGATFQCRAIERDTVIVDNGRLDFA</sequence>
<evidence type="ECO:0000313" key="3">
    <source>
        <dbReference type="EMBL" id="MFC3674893.1"/>
    </source>
</evidence>
<dbReference type="PANTHER" id="PTHR13078">
    <property type="entry name" value="PEROXISOMAL MULTIFUNCTIONAL ENZYME TYPE 2-RELATED"/>
    <property type="match status" value="1"/>
</dbReference>
<comment type="caution">
    <text evidence="3">The sequence shown here is derived from an EMBL/GenBank/DDBJ whole genome shotgun (WGS) entry which is preliminary data.</text>
</comment>
<dbReference type="Pfam" id="PF01575">
    <property type="entry name" value="MaoC_dehydratas"/>
    <property type="match status" value="1"/>
</dbReference>